<accession>A0AAW3I5W2</accession>
<gene>
    <name evidence="4" type="ORF">AFM18_08250</name>
</gene>
<proteinExistence type="predicted"/>
<comment type="caution">
    <text evidence="4">The sequence shown here is derived from an EMBL/GenBank/DDBJ whole genome shotgun (WGS) entry which is preliminary data.</text>
</comment>
<reference evidence="4 5" key="1">
    <citation type="submission" date="2015-07" db="EMBL/GenBank/DDBJ databases">
        <title>Draft genome of Achromobacter spanius.</title>
        <authorList>
            <person name="Wang X."/>
        </authorList>
    </citation>
    <scope>NUCLEOTIDE SEQUENCE [LARGE SCALE GENOMIC DNA]</scope>
    <source>
        <strain evidence="4 5">CGMCC9173</strain>
    </source>
</reference>
<keyword evidence="1" id="KW-0732">Signal</keyword>
<evidence type="ECO:0000256" key="1">
    <source>
        <dbReference type="ARBA" id="ARBA00022729"/>
    </source>
</evidence>
<name>A0AAW3I5W2_9BURK</name>
<dbReference type="Proteomes" id="UP000037511">
    <property type="component" value="Unassembled WGS sequence"/>
</dbReference>
<dbReference type="EMBL" id="LGVG01000008">
    <property type="protein sequence ID" value="KNE28153.1"/>
    <property type="molecule type" value="Genomic_DNA"/>
</dbReference>
<dbReference type="Gene3D" id="3.30.1450.10">
    <property type="match status" value="1"/>
</dbReference>
<feature type="domain" description="Outer membrane protein assembly factor BamE" evidence="3">
    <location>
        <begin position="19"/>
        <end position="90"/>
    </location>
</feature>
<evidence type="ECO:0000259" key="3">
    <source>
        <dbReference type="Pfam" id="PF04355"/>
    </source>
</evidence>
<dbReference type="Pfam" id="PF04355">
    <property type="entry name" value="BamE"/>
    <property type="match status" value="1"/>
</dbReference>
<dbReference type="InterPro" id="IPR007450">
    <property type="entry name" value="BamE_dom"/>
</dbReference>
<dbReference type="GO" id="GO:0019867">
    <property type="term" value="C:outer membrane"/>
    <property type="evidence" value="ECO:0007669"/>
    <property type="project" value="InterPro"/>
</dbReference>
<evidence type="ECO:0000256" key="2">
    <source>
        <dbReference type="ARBA" id="ARBA00023136"/>
    </source>
</evidence>
<protein>
    <recommendedName>
        <fullName evidence="3">Outer membrane protein assembly factor BamE domain-containing protein</fullName>
    </recommendedName>
</protein>
<dbReference type="InterPro" id="IPR037873">
    <property type="entry name" value="BamE-like"/>
</dbReference>
<keyword evidence="2" id="KW-0472">Membrane</keyword>
<dbReference type="PROSITE" id="PS51257">
    <property type="entry name" value="PROKAR_LIPOPROTEIN"/>
    <property type="match status" value="1"/>
</dbReference>
<sequence length="106" mass="11418">MRMSLLFVAAIVTGCASSGSKIDQAKVEAIQPGVTTYNDMVRDFGSPLSQAFNQDGLLTAQWFYFYTAAFGMSQEQQHLTVLFNKDKTVKDLVSSAGGGTGARLGR</sequence>
<evidence type="ECO:0000313" key="4">
    <source>
        <dbReference type="EMBL" id="KNE28153.1"/>
    </source>
</evidence>
<organism evidence="4 5">
    <name type="scientific">Achromobacter spanius</name>
    <dbReference type="NCBI Taxonomy" id="217203"/>
    <lineage>
        <taxon>Bacteria</taxon>
        <taxon>Pseudomonadati</taxon>
        <taxon>Pseudomonadota</taxon>
        <taxon>Betaproteobacteria</taxon>
        <taxon>Burkholderiales</taxon>
        <taxon>Alcaligenaceae</taxon>
        <taxon>Achromobacter</taxon>
    </lineage>
</organism>
<dbReference type="AlphaFoldDB" id="A0AAW3I5W2"/>
<evidence type="ECO:0000313" key="5">
    <source>
        <dbReference type="Proteomes" id="UP000037511"/>
    </source>
</evidence>